<proteinExistence type="inferred from homology"/>
<feature type="transmembrane region" description="Helical" evidence="2">
    <location>
        <begin position="234"/>
        <end position="256"/>
    </location>
</feature>
<dbReference type="Gene3D" id="1.20.1250.20">
    <property type="entry name" value="MFS general substrate transporter like domains"/>
    <property type="match status" value="2"/>
</dbReference>
<comment type="similarity">
    <text evidence="1">Belongs to the sodium:galactoside symporter (TC 2.A.2) family.</text>
</comment>
<dbReference type="SUPFAM" id="SSF103473">
    <property type="entry name" value="MFS general substrate transporter"/>
    <property type="match status" value="1"/>
</dbReference>
<feature type="transmembrane region" description="Helical" evidence="2">
    <location>
        <begin position="34"/>
        <end position="56"/>
    </location>
</feature>
<reference evidence="3 4" key="1">
    <citation type="submission" date="2020-08" db="EMBL/GenBank/DDBJ databases">
        <title>Genomic Encyclopedia of Type Strains, Phase IV (KMG-IV): sequencing the most valuable type-strain genomes for metagenomic binning, comparative biology and taxonomic classification.</title>
        <authorList>
            <person name="Goeker M."/>
        </authorList>
    </citation>
    <scope>NUCLEOTIDE SEQUENCE [LARGE SCALE GENOMIC DNA]</scope>
    <source>
        <strain evidence="3 4">DSM 25079</strain>
    </source>
</reference>
<evidence type="ECO:0000256" key="1">
    <source>
        <dbReference type="ARBA" id="ARBA00009617"/>
    </source>
</evidence>
<dbReference type="PANTHER" id="PTHR11328:SF24">
    <property type="entry name" value="MAJOR FACILITATOR SUPERFAMILY (MFS) PROFILE DOMAIN-CONTAINING PROTEIN"/>
    <property type="match status" value="1"/>
</dbReference>
<feature type="transmembrane region" description="Helical" evidence="2">
    <location>
        <begin position="377"/>
        <end position="396"/>
    </location>
</feature>
<feature type="transmembrane region" description="Helical" evidence="2">
    <location>
        <begin position="143"/>
        <end position="167"/>
    </location>
</feature>
<evidence type="ECO:0000313" key="3">
    <source>
        <dbReference type="EMBL" id="MBB5686252.1"/>
    </source>
</evidence>
<accession>A0A7W9EEJ7</accession>
<keyword evidence="4" id="KW-1185">Reference proteome</keyword>
<feature type="transmembrane region" description="Helical" evidence="2">
    <location>
        <begin position="299"/>
        <end position="318"/>
    </location>
</feature>
<feature type="transmembrane region" description="Helical" evidence="2">
    <location>
        <begin position="101"/>
        <end position="122"/>
    </location>
</feature>
<keyword evidence="2" id="KW-0472">Membrane</keyword>
<dbReference type="EMBL" id="JACIJC010000003">
    <property type="protein sequence ID" value="MBB5686252.1"/>
    <property type="molecule type" value="Genomic_DNA"/>
</dbReference>
<feature type="transmembrane region" description="Helical" evidence="2">
    <location>
        <begin position="268"/>
        <end position="287"/>
    </location>
</feature>
<comment type="caution">
    <text evidence="3">The sequence shown here is derived from an EMBL/GenBank/DDBJ whole genome shotgun (WGS) entry which is preliminary data.</text>
</comment>
<feature type="transmembrane region" description="Helical" evidence="2">
    <location>
        <begin position="408"/>
        <end position="433"/>
    </location>
</feature>
<dbReference type="RefSeq" id="WP_184018414.1">
    <property type="nucleotide sequence ID" value="NZ_JACIJC010000003.1"/>
</dbReference>
<feature type="transmembrane region" description="Helical" evidence="2">
    <location>
        <begin position="324"/>
        <end position="347"/>
    </location>
</feature>
<feature type="transmembrane region" description="Helical" evidence="2">
    <location>
        <begin position="7"/>
        <end position="28"/>
    </location>
</feature>
<protein>
    <submittedName>
        <fullName evidence="3">Sugar (Glycoside-pentoside-hexuronide) transporter</fullName>
    </submittedName>
</protein>
<dbReference type="GO" id="GO:0008643">
    <property type="term" value="P:carbohydrate transport"/>
    <property type="evidence" value="ECO:0007669"/>
    <property type="project" value="InterPro"/>
</dbReference>
<dbReference type="Proteomes" id="UP000549617">
    <property type="component" value="Unassembled WGS sequence"/>
</dbReference>
<dbReference type="AlphaFoldDB" id="A0A7W9EEJ7"/>
<sequence>MKRNAMIGWGVGSFTTAALTGAVGLLHLRFMTDSLGLAMGLAGMLVVISRVYDSALDPLMGVISDRTRTRWGRHRPYLFGGGVMAAISLVVMFNIPESLSGAALVLYVTFSLLLYSTAYTLFRIPYLALGRSITQDFNERSHLITISVYGASLGGLAATSAAPYLLATLGSDRAGHGEVAWALAVLIALGGIISFWLIDTEAGEVDAAGAAVKRDHISFREAGSALRQNRPFQYLIGFKVMMFTGIAVHGASVPYYTRYVLGLSDKALGGMFLAQMIAMMASQVIWVQIARRIGRRNGLMTAALASVTGMFCWFLVPAAHPSPWITILAAFQGAAGGGVFFGLYTVLTDTMDHSRKQAGGAGREGILAGVFVMVEKASLAVGTFIFSTVLGVVGYVSAKNAGVSAQPAAVVTGISISMSILPALLAVLGCLFLRKLHLATAPGNATSEE</sequence>
<feature type="transmembrane region" description="Helical" evidence="2">
    <location>
        <begin position="77"/>
        <end position="95"/>
    </location>
</feature>
<dbReference type="GO" id="GO:0005886">
    <property type="term" value="C:plasma membrane"/>
    <property type="evidence" value="ECO:0007669"/>
    <property type="project" value="TreeGrafter"/>
</dbReference>
<feature type="transmembrane region" description="Helical" evidence="2">
    <location>
        <begin position="179"/>
        <end position="198"/>
    </location>
</feature>
<dbReference type="GO" id="GO:0015293">
    <property type="term" value="F:symporter activity"/>
    <property type="evidence" value="ECO:0007669"/>
    <property type="project" value="InterPro"/>
</dbReference>
<dbReference type="InterPro" id="IPR036259">
    <property type="entry name" value="MFS_trans_sf"/>
</dbReference>
<organism evidence="3 4">
    <name type="scientific">Sphingobium boeckii</name>
    <dbReference type="NCBI Taxonomy" id="1082345"/>
    <lineage>
        <taxon>Bacteria</taxon>
        <taxon>Pseudomonadati</taxon>
        <taxon>Pseudomonadota</taxon>
        <taxon>Alphaproteobacteria</taxon>
        <taxon>Sphingomonadales</taxon>
        <taxon>Sphingomonadaceae</taxon>
        <taxon>Sphingobium</taxon>
    </lineage>
</organism>
<name>A0A7W9EEJ7_9SPHN</name>
<dbReference type="PANTHER" id="PTHR11328">
    <property type="entry name" value="MAJOR FACILITATOR SUPERFAMILY DOMAIN-CONTAINING PROTEIN"/>
    <property type="match status" value="1"/>
</dbReference>
<dbReference type="InterPro" id="IPR039672">
    <property type="entry name" value="MFS_2"/>
</dbReference>
<evidence type="ECO:0000256" key="2">
    <source>
        <dbReference type="SAM" id="Phobius"/>
    </source>
</evidence>
<evidence type="ECO:0000313" key="4">
    <source>
        <dbReference type="Proteomes" id="UP000549617"/>
    </source>
</evidence>
<gene>
    <name evidence="3" type="ORF">FHS49_002268</name>
</gene>
<keyword evidence="2" id="KW-0812">Transmembrane</keyword>
<dbReference type="Pfam" id="PF13347">
    <property type="entry name" value="MFS_2"/>
    <property type="match status" value="1"/>
</dbReference>
<keyword evidence="2" id="KW-1133">Transmembrane helix</keyword>